<sequence>MPVPDLSELCATLTSEILLSASQ</sequence>
<dbReference type="EMBL" id="CAFZ01001366">
    <property type="protein sequence ID" value="CCA77205.1"/>
    <property type="molecule type" value="Genomic_DNA"/>
</dbReference>
<evidence type="ECO:0000313" key="1">
    <source>
        <dbReference type="EMBL" id="CCA77205.1"/>
    </source>
</evidence>
<accession>G4U0W2</accession>
<dbReference type="InParanoid" id="G4U0W2"/>
<dbReference type="Proteomes" id="UP000007148">
    <property type="component" value="Unassembled WGS sequence"/>
</dbReference>
<comment type="caution">
    <text evidence="1">The sequence shown here is derived from an EMBL/GenBank/DDBJ whole genome shotgun (WGS) entry which is preliminary data.</text>
</comment>
<dbReference type="HOGENOM" id="CLU_221969_0_0_1"/>
<gene>
    <name evidence="1" type="ORF">PIIN_11187</name>
</gene>
<protein>
    <submittedName>
        <fullName evidence="1">Uncharacterized protein</fullName>
    </submittedName>
</protein>
<name>G4U0W2_SERID</name>
<organism evidence="1 2">
    <name type="scientific">Serendipita indica (strain DSM 11827)</name>
    <name type="common">Root endophyte fungus</name>
    <name type="synonym">Piriformospora indica</name>
    <dbReference type="NCBI Taxonomy" id="1109443"/>
    <lineage>
        <taxon>Eukaryota</taxon>
        <taxon>Fungi</taxon>
        <taxon>Dikarya</taxon>
        <taxon>Basidiomycota</taxon>
        <taxon>Agaricomycotina</taxon>
        <taxon>Agaricomycetes</taxon>
        <taxon>Sebacinales</taxon>
        <taxon>Serendipitaceae</taxon>
        <taxon>Serendipita</taxon>
    </lineage>
</organism>
<evidence type="ECO:0000313" key="2">
    <source>
        <dbReference type="Proteomes" id="UP000007148"/>
    </source>
</evidence>
<dbReference type="AlphaFoldDB" id="G4U0W2"/>
<reference evidence="1 2" key="1">
    <citation type="journal article" date="2011" name="PLoS Pathog.">
        <title>Endophytic Life Strategies Decoded by Genome and Transcriptome Analyses of the Mutualistic Root Symbiont Piriformospora indica.</title>
        <authorList>
            <person name="Zuccaro A."/>
            <person name="Lahrmann U."/>
            <person name="Guldener U."/>
            <person name="Langen G."/>
            <person name="Pfiffi S."/>
            <person name="Biedenkopf D."/>
            <person name="Wong P."/>
            <person name="Samans B."/>
            <person name="Grimm C."/>
            <person name="Basiewicz M."/>
            <person name="Murat C."/>
            <person name="Martin F."/>
            <person name="Kogel K.H."/>
        </authorList>
    </citation>
    <scope>NUCLEOTIDE SEQUENCE [LARGE SCALE GENOMIC DNA]</scope>
    <source>
        <strain evidence="1 2">DSM 11827</strain>
    </source>
</reference>
<keyword evidence="2" id="KW-1185">Reference proteome</keyword>
<proteinExistence type="predicted"/>